<dbReference type="NCBIfam" id="NF007950">
    <property type="entry name" value="PRK10669.1"/>
    <property type="match status" value="1"/>
</dbReference>
<feature type="transmembrane region" description="Helical" evidence="10">
    <location>
        <begin position="59"/>
        <end position="77"/>
    </location>
</feature>
<evidence type="ECO:0000256" key="2">
    <source>
        <dbReference type="ARBA" id="ARBA00005551"/>
    </source>
</evidence>
<organism evidence="12 13">
    <name type="scientific">Morganella psychrotolerans</name>
    <dbReference type="NCBI Taxonomy" id="368603"/>
    <lineage>
        <taxon>Bacteria</taxon>
        <taxon>Pseudomonadati</taxon>
        <taxon>Pseudomonadota</taxon>
        <taxon>Gammaproteobacteria</taxon>
        <taxon>Enterobacterales</taxon>
        <taxon>Morganellaceae</taxon>
        <taxon>Morganella</taxon>
    </lineage>
</organism>
<evidence type="ECO:0000256" key="4">
    <source>
        <dbReference type="ARBA" id="ARBA00022449"/>
    </source>
</evidence>
<feature type="transmembrane region" description="Helical" evidence="10">
    <location>
        <begin position="335"/>
        <end position="362"/>
    </location>
</feature>
<dbReference type="InterPro" id="IPR038770">
    <property type="entry name" value="Na+/solute_symporter_sf"/>
</dbReference>
<dbReference type="PANTHER" id="PTHR42751:SF1">
    <property type="entry name" value="CATION_PROTON ANTIPORTER YBAL-RELATED"/>
    <property type="match status" value="1"/>
</dbReference>
<dbReference type="Proteomes" id="UP000322181">
    <property type="component" value="Unassembled WGS sequence"/>
</dbReference>
<feature type="transmembrane region" description="Helical" evidence="10">
    <location>
        <begin position="6"/>
        <end position="25"/>
    </location>
</feature>
<feature type="transmembrane region" description="Helical" evidence="10">
    <location>
        <begin position="111"/>
        <end position="132"/>
    </location>
</feature>
<feature type="transmembrane region" description="Helical" evidence="10">
    <location>
        <begin position="228"/>
        <end position="261"/>
    </location>
</feature>
<dbReference type="SUPFAM" id="SSF51735">
    <property type="entry name" value="NAD(P)-binding Rossmann-fold domains"/>
    <property type="match status" value="1"/>
</dbReference>
<dbReference type="InterPro" id="IPR003148">
    <property type="entry name" value="RCK_N"/>
</dbReference>
<comment type="similarity">
    <text evidence="2">Belongs to the monovalent cation:proton antiporter 2 (CPA2) transporter (TC 2.A.37) family.</text>
</comment>
<feature type="transmembrane region" description="Helical" evidence="10">
    <location>
        <begin position="307"/>
        <end position="329"/>
    </location>
</feature>
<evidence type="ECO:0000256" key="6">
    <source>
        <dbReference type="ARBA" id="ARBA00022989"/>
    </source>
</evidence>
<dbReference type="GO" id="GO:1902600">
    <property type="term" value="P:proton transmembrane transport"/>
    <property type="evidence" value="ECO:0007669"/>
    <property type="project" value="InterPro"/>
</dbReference>
<dbReference type="InterPro" id="IPR036291">
    <property type="entry name" value="NAD(P)-bd_dom_sf"/>
</dbReference>
<comment type="subcellular location">
    <subcellularLocation>
        <location evidence="1">Membrane</location>
        <topology evidence="1">Multi-pass membrane protein</topology>
    </subcellularLocation>
</comment>
<dbReference type="GO" id="GO:0016020">
    <property type="term" value="C:membrane"/>
    <property type="evidence" value="ECO:0007669"/>
    <property type="project" value="UniProtKB-SubCell"/>
</dbReference>
<dbReference type="NCBIfam" id="TIGR00932">
    <property type="entry name" value="2a37"/>
    <property type="match status" value="1"/>
</dbReference>
<feature type="domain" description="RCK N-terminal" evidence="11">
    <location>
        <begin position="418"/>
        <end position="535"/>
    </location>
</feature>
<evidence type="ECO:0000256" key="10">
    <source>
        <dbReference type="SAM" id="Phobius"/>
    </source>
</evidence>
<feature type="compositionally biased region" description="Basic and acidic residues" evidence="9">
    <location>
        <begin position="567"/>
        <end position="588"/>
    </location>
</feature>
<dbReference type="InterPro" id="IPR006153">
    <property type="entry name" value="Cation/H_exchanger_TM"/>
</dbReference>
<dbReference type="GO" id="GO:0006813">
    <property type="term" value="P:potassium ion transport"/>
    <property type="evidence" value="ECO:0007669"/>
    <property type="project" value="InterPro"/>
</dbReference>
<feature type="transmembrane region" description="Helical" evidence="10">
    <location>
        <begin position="86"/>
        <end position="105"/>
    </location>
</feature>
<evidence type="ECO:0000256" key="8">
    <source>
        <dbReference type="ARBA" id="ARBA00023136"/>
    </source>
</evidence>
<feature type="region of interest" description="Disordered" evidence="9">
    <location>
        <begin position="567"/>
        <end position="606"/>
    </location>
</feature>
<protein>
    <submittedName>
        <fullName evidence="12">Kef family K(+) transporter</fullName>
    </submittedName>
</protein>
<proteinExistence type="inferred from homology"/>
<feature type="transmembrane region" description="Helical" evidence="10">
    <location>
        <begin position="153"/>
        <end position="174"/>
    </location>
</feature>
<dbReference type="EMBL" id="VXKB01000006">
    <property type="protein sequence ID" value="KAA8713488.1"/>
    <property type="molecule type" value="Genomic_DNA"/>
</dbReference>
<evidence type="ECO:0000256" key="3">
    <source>
        <dbReference type="ARBA" id="ARBA00022448"/>
    </source>
</evidence>
<evidence type="ECO:0000259" key="11">
    <source>
        <dbReference type="PROSITE" id="PS51201"/>
    </source>
</evidence>
<feature type="transmembrane region" description="Helical" evidence="10">
    <location>
        <begin position="186"/>
        <end position="207"/>
    </location>
</feature>
<dbReference type="Gene3D" id="1.20.1530.20">
    <property type="match status" value="1"/>
</dbReference>
<keyword evidence="4" id="KW-0050">Antiport</keyword>
<evidence type="ECO:0000256" key="9">
    <source>
        <dbReference type="SAM" id="MobiDB-lite"/>
    </source>
</evidence>
<feature type="transmembrane region" description="Helical" evidence="10">
    <location>
        <begin position="369"/>
        <end position="388"/>
    </location>
</feature>
<keyword evidence="3" id="KW-0813">Transport</keyword>
<sequence length="606" mass="65070">MHSTPLITTIVGGLVLAYLFGMLAQRLKISPLVGYLAAGVLAGPFTPGFVADASLAPELAEIGIILLMFGVGLHFSLKDLLAVKNIAIPGAICQIAVATILGLGLASLFDWGLFTGIVFGLSLSTASTVVLLRALEERQLIDSQRGQIAIGWLIVEDLAMVLTLVLLPAAASIINNPEASASSSELLLSLAVTIGKVVAFILIMIFIGRRAIPWLLARTAATGSRELFTLAVLVLALGIAYAAVTLFEASFALGAFFAGMVLNESELSHRAAQDTLPLRDAFAVLFFVSVGMLFDPMVLINHPLGILGVLAIIIVGKSAAAMLLVRLFGHNRRTALTVAVSLAQIGEFAFILAGMGVVLEVLNRQANDLILAGAIVSIMLNPILFTLLDRYLEKTETPQEQQEEETLDEVTQVPVNICGHTIIVGYGRVGSMLAEKLHNKGYPVVVIEDTRARFEELAERGFASVMGNAVSPDVLELARVDCARSLLLTIPNGYEAGEIVAKARALNDHMTIIVRAHYDDERTYIMERGANRVVIGEFEIARAMSSLLVEDQTDHEFGCPVVVNPVTEKRQEEEEEGRSLHEMLRKAPEVTPEPKTPADSTPQPSA</sequence>
<gene>
    <name evidence="12" type="ORF">F4V73_16220</name>
</gene>
<dbReference type="OrthoDB" id="9781411at2"/>
<accession>A0A5M9QYN4</accession>
<dbReference type="Pfam" id="PF00999">
    <property type="entry name" value="Na_H_Exchanger"/>
    <property type="match status" value="1"/>
</dbReference>
<dbReference type="AlphaFoldDB" id="A0A5M9QYN4"/>
<dbReference type="PANTHER" id="PTHR42751">
    <property type="entry name" value="SODIUM/HYDROGEN EXCHANGER FAMILY/TRKA DOMAIN PROTEIN"/>
    <property type="match status" value="1"/>
</dbReference>
<evidence type="ECO:0000256" key="1">
    <source>
        <dbReference type="ARBA" id="ARBA00004141"/>
    </source>
</evidence>
<keyword evidence="7" id="KW-0406">Ion transport</keyword>
<evidence type="ECO:0000256" key="7">
    <source>
        <dbReference type="ARBA" id="ARBA00023065"/>
    </source>
</evidence>
<evidence type="ECO:0000313" key="13">
    <source>
        <dbReference type="Proteomes" id="UP000322181"/>
    </source>
</evidence>
<evidence type="ECO:0000256" key="5">
    <source>
        <dbReference type="ARBA" id="ARBA00022692"/>
    </source>
</evidence>
<dbReference type="PROSITE" id="PS51201">
    <property type="entry name" value="RCK_N"/>
    <property type="match status" value="1"/>
</dbReference>
<comment type="caution">
    <text evidence="12">The sequence shown here is derived from an EMBL/GenBank/DDBJ whole genome shotgun (WGS) entry which is preliminary data.</text>
</comment>
<keyword evidence="5 10" id="KW-0812">Transmembrane</keyword>
<name>A0A5M9QYN4_9GAMM</name>
<dbReference type="Pfam" id="PF02254">
    <property type="entry name" value="TrkA_N"/>
    <property type="match status" value="1"/>
</dbReference>
<keyword evidence="8 10" id="KW-0472">Membrane</keyword>
<feature type="transmembrane region" description="Helical" evidence="10">
    <location>
        <begin position="32"/>
        <end position="53"/>
    </location>
</feature>
<dbReference type="GO" id="GO:0015297">
    <property type="term" value="F:antiporter activity"/>
    <property type="evidence" value="ECO:0007669"/>
    <property type="project" value="UniProtKB-KW"/>
</dbReference>
<dbReference type="Gene3D" id="3.40.50.720">
    <property type="entry name" value="NAD(P)-binding Rossmann-like Domain"/>
    <property type="match status" value="1"/>
</dbReference>
<dbReference type="InterPro" id="IPR004771">
    <property type="entry name" value="K/H_exchanger"/>
</dbReference>
<dbReference type="GO" id="GO:0008324">
    <property type="term" value="F:monoatomic cation transmembrane transporter activity"/>
    <property type="evidence" value="ECO:0007669"/>
    <property type="project" value="InterPro"/>
</dbReference>
<reference evidence="12 13" key="1">
    <citation type="submission" date="2019-09" db="EMBL/GenBank/DDBJ databases">
        <title>Draft genome sequence of various Type strains from the CCUG.</title>
        <authorList>
            <person name="Pineiro-Iglesias B."/>
            <person name="Tunovic T."/>
            <person name="Unosson C."/>
            <person name="Inganas E."/>
            <person name="Ohlen M."/>
            <person name="Cardew S."/>
            <person name="Jensie-Markopoulos S."/>
            <person name="Salva-Serra F."/>
            <person name="Jaen-Luchoro D."/>
            <person name="Karlsson R."/>
            <person name="Svensson-Stadler L."/>
            <person name="Chun J."/>
            <person name="Moore E."/>
        </authorList>
    </citation>
    <scope>NUCLEOTIDE SEQUENCE [LARGE SCALE GENOMIC DNA]</scope>
    <source>
        <strain evidence="12 13">CCUG 53682T</strain>
    </source>
</reference>
<keyword evidence="6 10" id="KW-1133">Transmembrane helix</keyword>
<evidence type="ECO:0000313" key="12">
    <source>
        <dbReference type="EMBL" id="KAA8713488.1"/>
    </source>
</evidence>